<dbReference type="RefSeq" id="WP_184436061.1">
    <property type="nucleotide sequence ID" value="NZ_JACIGI010000022.1"/>
</dbReference>
<evidence type="ECO:0000256" key="1">
    <source>
        <dbReference type="SAM" id="Phobius"/>
    </source>
</evidence>
<organism evidence="2 3">
    <name type="scientific">Roseospira goensis</name>
    <dbReference type="NCBI Taxonomy" id="391922"/>
    <lineage>
        <taxon>Bacteria</taxon>
        <taxon>Pseudomonadati</taxon>
        <taxon>Pseudomonadota</taxon>
        <taxon>Alphaproteobacteria</taxon>
        <taxon>Rhodospirillales</taxon>
        <taxon>Rhodospirillaceae</taxon>
        <taxon>Roseospira</taxon>
    </lineage>
</organism>
<sequence length="72" mass="7307">MKRDTCSPLEHLAGVVAVVGLSMILHAGLHTGATYLAAPASIPGLEDGPGPHIAAPDSAVWGRAVLRLNGMP</sequence>
<dbReference type="Proteomes" id="UP000555728">
    <property type="component" value="Unassembled WGS sequence"/>
</dbReference>
<reference evidence="2 3" key="1">
    <citation type="submission" date="2020-08" db="EMBL/GenBank/DDBJ databases">
        <title>Genome sequencing of Purple Non-Sulfur Bacteria from various extreme environments.</title>
        <authorList>
            <person name="Mayer M."/>
        </authorList>
    </citation>
    <scope>NUCLEOTIDE SEQUENCE [LARGE SCALE GENOMIC DNA]</scope>
    <source>
        <strain evidence="2 3">JA135</strain>
    </source>
</reference>
<dbReference type="AlphaFoldDB" id="A0A7W6WL77"/>
<keyword evidence="3" id="KW-1185">Reference proteome</keyword>
<dbReference type="EMBL" id="JACIGI010000022">
    <property type="protein sequence ID" value="MBB4286860.1"/>
    <property type="molecule type" value="Genomic_DNA"/>
</dbReference>
<proteinExistence type="predicted"/>
<comment type="caution">
    <text evidence="2">The sequence shown here is derived from an EMBL/GenBank/DDBJ whole genome shotgun (WGS) entry which is preliminary data.</text>
</comment>
<name>A0A7W6WL77_9PROT</name>
<keyword evidence="1" id="KW-0472">Membrane</keyword>
<accession>A0A7W6WL77</accession>
<evidence type="ECO:0000313" key="2">
    <source>
        <dbReference type="EMBL" id="MBB4286860.1"/>
    </source>
</evidence>
<keyword evidence="1" id="KW-1133">Transmembrane helix</keyword>
<gene>
    <name evidence="2" type="ORF">GGD88_002601</name>
</gene>
<protein>
    <submittedName>
        <fullName evidence="2">Uncharacterized protein</fullName>
    </submittedName>
</protein>
<feature type="transmembrane region" description="Helical" evidence="1">
    <location>
        <begin position="12"/>
        <end position="29"/>
    </location>
</feature>
<keyword evidence="1" id="KW-0812">Transmembrane</keyword>
<evidence type="ECO:0000313" key="3">
    <source>
        <dbReference type="Proteomes" id="UP000555728"/>
    </source>
</evidence>